<evidence type="ECO:0000256" key="1">
    <source>
        <dbReference type="SAM" id="Coils"/>
    </source>
</evidence>
<accession>A0A8T0DCX2</accession>
<reference evidence="2 3" key="1">
    <citation type="submission" date="2019-07" db="EMBL/GenBank/DDBJ databases">
        <title>Annotation for the trematode Paragonimus westermani.</title>
        <authorList>
            <person name="Choi Y.-J."/>
        </authorList>
    </citation>
    <scope>NUCLEOTIDE SEQUENCE [LARGE SCALE GENOMIC DNA]</scope>
    <source>
        <strain evidence="2">180907_Pwestermani</strain>
    </source>
</reference>
<name>A0A8T0DCX2_9TREM</name>
<gene>
    <name evidence="2" type="ORF">P879_11427</name>
</gene>
<comment type="caution">
    <text evidence="2">The sequence shown here is derived from an EMBL/GenBank/DDBJ whole genome shotgun (WGS) entry which is preliminary data.</text>
</comment>
<protein>
    <submittedName>
        <fullName evidence="2">Uncharacterized protein</fullName>
    </submittedName>
</protein>
<evidence type="ECO:0000313" key="3">
    <source>
        <dbReference type="Proteomes" id="UP000699462"/>
    </source>
</evidence>
<keyword evidence="1" id="KW-0175">Coiled coil</keyword>
<feature type="non-terminal residue" evidence="2">
    <location>
        <position position="118"/>
    </location>
</feature>
<keyword evidence="3" id="KW-1185">Reference proteome</keyword>
<sequence>QVKRWREEKAELIELEERERTKIREQEQALRSIQKAKHEANRQMTKTKVAAYRAMKTALRNRQLERETTRLDKLRDIHEKQPRSDAARLLEAEKSRLHTVQQTRLLARERAELEAKQM</sequence>
<feature type="coiled-coil region" evidence="1">
    <location>
        <begin position="6"/>
        <end position="81"/>
    </location>
</feature>
<proteinExistence type="predicted"/>
<dbReference type="EMBL" id="JTDF01007188">
    <property type="protein sequence ID" value="KAF8565186.1"/>
    <property type="molecule type" value="Genomic_DNA"/>
</dbReference>
<dbReference type="Proteomes" id="UP000699462">
    <property type="component" value="Unassembled WGS sequence"/>
</dbReference>
<organism evidence="2 3">
    <name type="scientific">Paragonimus westermani</name>
    <dbReference type="NCBI Taxonomy" id="34504"/>
    <lineage>
        <taxon>Eukaryota</taxon>
        <taxon>Metazoa</taxon>
        <taxon>Spiralia</taxon>
        <taxon>Lophotrochozoa</taxon>
        <taxon>Platyhelminthes</taxon>
        <taxon>Trematoda</taxon>
        <taxon>Digenea</taxon>
        <taxon>Plagiorchiida</taxon>
        <taxon>Troglotremata</taxon>
        <taxon>Troglotrematidae</taxon>
        <taxon>Paragonimus</taxon>
    </lineage>
</organism>
<evidence type="ECO:0000313" key="2">
    <source>
        <dbReference type="EMBL" id="KAF8565186.1"/>
    </source>
</evidence>
<dbReference type="AlphaFoldDB" id="A0A8T0DCX2"/>